<organism evidence="3 4">
    <name type="scientific">Candidatus Zambryskibacteria bacterium RIFCSPLOWO2_01_FULL_35_19</name>
    <dbReference type="NCBI Taxonomy" id="1802757"/>
    <lineage>
        <taxon>Bacteria</taxon>
        <taxon>Candidatus Zambryskiibacteriota</taxon>
    </lineage>
</organism>
<dbReference type="GO" id="GO:0015969">
    <property type="term" value="P:guanosine tetraphosphate metabolic process"/>
    <property type="evidence" value="ECO:0007669"/>
    <property type="project" value="InterPro"/>
</dbReference>
<reference evidence="3 4" key="1">
    <citation type="journal article" date="2016" name="Nat. Commun.">
        <title>Thousands of microbial genomes shed light on interconnected biogeochemical processes in an aquifer system.</title>
        <authorList>
            <person name="Anantharaman K."/>
            <person name="Brown C.T."/>
            <person name="Hug L.A."/>
            <person name="Sharon I."/>
            <person name="Castelle C.J."/>
            <person name="Probst A.J."/>
            <person name="Thomas B.C."/>
            <person name="Singh A."/>
            <person name="Wilkins M.J."/>
            <person name="Karaoz U."/>
            <person name="Brodie E.L."/>
            <person name="Williams K.H."/>
            <person name="Hubbard S.S."/>
            <person name="Banfield J.F."/>
        </authorList>
    </citation>
    <scope>NUCLEOTIDE SEQUENCE [LARGE SCALE GENOMIC DNA]</scope>
</reference>
<dbReference type="CDD" id="cd05399">
    <property type="entry name" value="NT_Rel-Spo_like"/>
    <property type="match status" value="1"/>
</dbReference>
<dbReference type="FunFam" id="1.10.3210.10:FF:000001">
    <property type="entry name" value="GTP pyrophosphokinase RelA"/>
    <property type="match status" value="1"/>
</dbReference>
<dbReference type="SUPFAM" id="SSF81271">
    <property type="entry name" value="TGS-like"/>
    <property type="match status" value="1"/>
</dbReference>
<dbReference type="Pfam" id="PF02824">
    <property type="entry name" value="TGS"/>
    <property type="match status" value="1"/>
</dbReference>
<dbReference type="CDD" id="cd01668">
    <property type="entry name" value="TGS_RSH"/>
    <property type="match status" value="1"/>
</dbReference>
<comment type="similarity">
    <text evidence="1">Belongs to the relA/spoT family.</text>
</comment>
<dbReference type="SUPFAM" id="SSF109604">
    <property type="entry name" value="HD-domain/PDEase-like"/>
    <property type="match status" value="1"/>
</dbReference>
<dbReference type="AlphaFoldDB" id="A0A1G2TVV6"/>
<dbReference type="SMART" id="SM00954">
    <property type="entry name" value="RelA_SpoT"/>
    <property type="match status" value="1"/>
</dbReference>
<dbReference type="Proteomes" id="UP000178404">
    <property type="component" value="Unassembled WGS sequence"/>
</dbReference>
<dbReference type="Pfam" id="PF04607">
    <property type="entry name" value="RelA_SpoT"/>
    <property type="match status" value="1"/>
</dbReference>
<sequence length="461" mass="53209">MENDVEKIIATLKKTTKEEKELIRKAYRFAKTAHQGQKRNSGEPYFNHLFETAKNIAELDMDAVSISSGFLHDVLEDTDTKPETIEKEFGKEILFIVEGVSKIGNLRYHGADRYNEALRKLLFATSKDLRVLIVKFCDRLHNMETLSFVPKEKQERIARETLEIYVPIAYRLGIRKLSRRLEDLAFPFVDKEGFDEISSLLKESHDERLESLEKFRKKVSKELVDSGLTNFHSDYRVKTIYSLYKKYLRYKKDIEKINDILAMRLTVAKTEDCYRALGIIHSVWKPQPGKIKDYIAFPKQNGYQSLHTTVFTGNGDLVEIQIRTEEMHKEAEYGIAAHSLYKAGEKNKKEIMPWIQTMLNYSVNEIKKNFLSQRIFVFTPKGDVIDLPVGASAIDFAYNIHSDIGNKMAGVKIDGKLSAINSILKDREIVEVITKKSAKPNRKWLEYAKTALAKKHIKNNT</sequence>
<dbReference type="Gene3D" id="3.30.460.10">
    <property type="entry name" value="Beta Polymerase, domain 2"/>
    <property type="match status" value="1"/>
</dbReference>
<dbReference type="InterPro" id="IPR043519">
    <property type="entry name" value="NT_sf"/>
</dbReference>
<comment type="function">
    <text evidence="1">In eubacteria ppGpp (guanosine 3'-diphosphate 5'-diphosphate) is a mediator of the stringent response that coordinates a variety of cellular activities in response to changes in nutritional abundance.</text>
</comment>
<dbReference type="EMBL" id="MHWA01000014">
    <property type="protein sequence ID" value="OHB01455.1"/>
    <property type="molecule type" value="Genomic_DNA"/>
</dbReference>
<proteinExistence type="inferred from homology"/>
<gene>
    <name evidence="3" type="ORF">A3A90_01225</name>
</gene>
<dbReference type="GO" id="GO:0005886">
    <property type="term" value="C:plasma membrane"/>
    <property type="evidence" value="ECO:0007669"/>
    <property type="project" value="TreeGrafter"/>
</dbReference>
<dbReference type="Pfam" id="PF13328">
    <property type="entry name" value="HD_4"/>
    <property type="match status" value="1"/>
</dbReference>
<dbReference type="InterPro" id="IPR004095">
    <property type="entry name" value="TGS"/>
</dbReference>
<dbReference type="FunFam" id="3.10.20.30:FF:000002">
    <property type="entry name" value="GTP pyrophosphokinase (RelA/SpoT)"/>
    <property type="match status" value="1"/>
</dbReference>
<dbReference type="NCBIfam" id="TIGR00691">
    <property type="entry name" value="spoT_relA"/>
    <property type="match status" value="1"/>
</dbReference>
<dbReference type="SUPFAM" id="SSF81301">
    <property type="entry name" value="Nucleotidyltransferase"/>
    <property type="match status" value="1"/>
</dbReference>
<evidence type="ECO:0000256" key="1">
    <source>
        <dbReference type="RuleBase" id="RU003847"/>
    </source>
</evidence>
<dbReference type="Gene3D" id="1.10.3210.10">
    <property type="entry name" value="Hypothetical protein af1432"/>
    <property type="match status" value="1"/>
</dbReference>
<dbReference type="InterPro" id="IPR007685">
    <property type="entry name" value="RelA_SpoT"/>
</dbReference>
<feature type="domain" description="TGS" evidence="2">
    <location>
        <begin position="373"/>
        <end position="434"/>
    </location>
</feature>
<comment type="caution">
    <text evidence="3">The sequence shown here is derived from an EMBL/GenBank/DDBJ whole genome shotgun (WGS) entry which is preliminary data.</text>
</comment>
<dbReference type="PROSITE" id="PS51880">
    <property type="entry name" value="TGS"/>
    <property type="match status" value="1"/>
</dbReference>
<dbReference type="CDD" id="cd00077">
    <property type="entry name" value="HDc"/>
    <property type="match status" value="1"/>
</dbReference>
<dbReference type="InterPro" id="IPR004811">
    <property type="entry name" value="RelA/Spo_fam"/>
</dbReference>
<evidence type="ECO:0000259" key="2">
    <source>
        <dbReference type="PROSITE" id="PS51880"/>
    </source>
</evidence>
<dbReference type="InterPro" id="IPR012675">
    <property type="entry name" value="Beta-grasp_dom_sf"/>
</dbReference>
<protein>
    <recommendedName>
        <fullName evidence="2">TGS domain-containing protein</fullName>
    </recommendedName>
</protein>
<dbReference type="PANTHER" id="PTHR21262:SF31">
    <property type="entry name" value="GTP PYROPHOSPHOKINASE"/>
    <property type="match status" value="1"/>
</dbReference>
<dbReference type="InterPro" id="IPR012676">
    <property type="entry name" value="TGS-like"/>
</dbReference>
<name>A0A1G2TVV6_9BACT</name>
<dbReference type="PANTHER" id="PTHR21262">
    <property type="entry name" value="GUANOSINE-3',5'-BIS DIPHOSPHATE 3'-PYROPHOSPHOHYDROLASE"/>
    <property type="match status" value="1"/>
</dbReference>
<evidence type="ECO:0000313" key="4">
    <source>
        <dbReference type="Proteomes" id="UP000178404"/>
    </source>
</evidence>
<dbReference type="InterPro" id="IPR003607">
    <property type="entry name" value="HD/PDEase_dom"/>
</dbReference>
<evidence type="ECO:0000313" key="3">
    <source>
        <dbReference type="EMBL" id="OHB01455.1"/>
    </source>
</evidence>
<accession>A0A1G2TVV6</accession>
<dbReference type="InterPro" id="IPR033655">
    <property type="entry name" value="TGS_RelA/SpoT"/>
</dbReference>
<dbReference type="Gene3D" id="3.10.20.30">
    <property type="match status" value="1"/>
</dbReference>
<dbReference type="SMART" id="SM00471">
    <property type="entry name" value="HDc"/>
    <property type="match status" value="1"/>
</dbReference>